<name>A0AC35TV78_9BILA</name>
<evidence type="ECO:0000313" key="1">
    <source>
        <dbReference type="Proteomes" id="UP000095286"/>
    </source>
</evidence>
<evidence type="ECO:0000313" key="2">
    <source>
        <dbReference type="WBParaSite" id="RSKR_0000461600.1"/>
    </source>
</evidence>
<sequence>MEEDTVEEINQMEQDKSEERCQMIEQYFNEMNQEKIDYGDADDGANELAGQIPIDVLEQIRDSKSKGMFVSGWENDDEDLIPKDMSNPQEQFLTACEEGIIEEVRKQFNLDNSLICSQDSDGYSPLHRAAYNNHIEVVVYLLSKGANPMIRTNDGWTVLHSAACWVNYEVVGILLSHGVDVNAVSYGILTPLHVALDGSKDPEKQYITIKYLLDAPGIDVGIVSKGGDSALQLARRTNERIFNLFKRYNM</sequence>
<protein>
    <submittedName>
        <fullName evidence="2">ANK_REP_REGION domain-containing protein</fullName>
    </submittedName>
</protein>
<proteinExistence type="predicted"/>
<dbReference type="Proteomes" id="UP000095286">
    <property type="component" value="Unplaced"/>
</dbReference>
<organism evidence="1 2">
    <name type="scientific">Rhabditophanes sp. KR3021</name>
    <dbReference type="NCBI Taxonomy" id="114890"/>
    <lineage>
        <taxon>Eukaryota</taxon>
        <taxon>Metazoa</taxon>
        <taxon>Ecdysozoa</taxon>
        <taxon>Nematoda</taxon>
        <taxon>Chromadorea</taxon>
        <taxon>Rhabditida</taxon>
        <taxon>Tylenchina</taxon>
        <taxon>Panagrolaimomorpha</taxon>
        <taxon>Strongyloidoidea</taxon>
        <taxon>Alloionematidae</taxon>
        <taxon>Rhabditophanes</taxon>
    </lineage>
</organism>
<accession>A0AC35TV78</accession>
<reference evidence="2" key="1">
    <citation type="submission" date="2016-11" db="UniProtKB">
        <authorList>
            <consortium name="WormBaseParasite"/>
        </authorList>
    </citation>
    <scope>IDENTIFICATION</scope>
    <source>
        <strain evidence="2">KR3021</strain>
    </source>
</reference>
<dbReference type="WBParaSite" id="RSKR_0000461600.1">
    <property type="protein sequence ID" value="RSKR_0000461600.1"/>
    <property type="gene ID" value="RSKR_0000461600"/>
</dbReference>